<dbReference type="EMBL" id="CAACVR010000037">
    <property type="protein sequence ID" value="VEU23235.1"/>
    <property type="molecule type" value="Genomic_DNA"/>
</dbReference>
<dbReference type="PIRSF" id="PIRSF006305">
    <property type="entry name" value="Maf"/>
    <property type="match status" value="1"/>
</dbReference>
<dbReference type="PANTHER" id="PTHR43213:SF5">
    <property type="entry name" value="BIFUNCTIONAL DTTP_UTP PYROPHOSPHATASE_METHYLTRANSFERASE PROTEIN-RELATED"/>
    <property type="match status" value="1"/>
</dbReference>
<reference evidence="3 4" key="1">
    <citation type="submission" date="2018-12" db="EMBL/GenBank/DDBJ databases">
        <authorList>
            <person name="Tiukova I."/>
            <person name="Dainat J."/>
        </authorList>
    </citation>
    <scope>NUCLEOTIDE SEQUENCE [LARGE SCALE GENOMIC DNA]</scope>
</reference>
<dbReference type="FunCoup" id="A0A448YQL6">
    <property type="interactions" value="107"/>
</dbReference>
<dbReference type="Pfam" id="PF02545">
    <property type="entry name" value="Maf"/>
    <property type="match status" value="1"/>
</dbReference>
<dbReference type="OrthoDB" id="10267058at2759"/>
<dbReference type="InterPro" id="IPR029001">
    <property type="entry name" value="ITPase-like_fam"/>
</dbReference>
<protein>
    <submittedName>
        <fullName evidence="3">DEKNAAC104360</fullName>
    </submittedName>
</protein>
<dbReference type="GO" id="GO:0047429">
    <property type="term" value="F:nucleoside triphosphate diphosphatase activity"/>
    <property type="evidence" value="ECO:0007669"/>
    <property type="project" value="InterPro"/>
</dbReference>
<evidence type="ECO:0000313" key="4">
    <source>
        <dbReference type="Proteomes" id="UP000290900"/>
    </source>
</evidence>
<dbReference type="CDD" id="cd00555">
    <property type="entry name" value="Maf"/>
    <property type="match status" value="1"/>
</dbReference>
<dbReference type="STRING" id="13370.A0A448YQL6"/>
<evidence type="ECO:0000313" key="3">
    <source>
        <dbReference type="EMBL" id="VEU23235.1"/>
    </source>
</evidence>
<evidence type="ECO:0000256" key="1">
    <source>
        <dbReference type="ARBA" id="ARBA00001968"/>
    </source>
</evidence>
<dbReference type="InParanoid" id="A0A448YQL6"/>
<name>A0A448YQL6_BRENA</name>
<comment type="cofactor">
    <cofactor evidence="1">
        <name>a divalent metal cation</name>
        <dbReference type="ChEBI" id="CHEBI:60240"/>
    </cofactor>
</comment>
<keyword evidence="4" id="KW-1185">Reference proteome</keyword>
<dbReference type="InterPro" id="IPR003697">
    <property type="entry name" value="Maf-like"/>
</dbReference>
<organism evidence="3 4">
    <name type="scientific">Brettanomyces naardenensis</name>
    <name type="common">Yeast</name>
    <dbReference type="NCBI Taxonomy" id="13370"/>
    <lineage>
        <taxon>Eukaryota</taxon>
        <taxon>Fungi</taxon>
        <taxon>Dikarya</taxon>
        <taxon>Ascomycota</taxon>
        <taxon>Saccharomycotina</taxon>
        <taxon>Pichiomycetes</taxon>
        <taxon>Pichiales</taxon>
        <taxon>Pichiaceae</taxon>
        <taxon>Brettanomyces</taxon>
    </lineage>
</organism>
<dbReference type="Gene3D" id="3.90.950.10">
    <property type="match status" value="1"/>
</dbReference>
<keyword evidence="2" id="KW-0378">Hydrolase</keyword>
<dbReference type="NCBIfam" id="TIGR00172">
    <property type="entry name" value="maf"/>
    <property type="match status" value="1"/>
</dbReference>
<dbReference type="HAMAP" id="MF_00528">
    <property type="entry name" value="Maf"/>
    <property type="match status" value="1"/>
</dbReference>
<dbReference type="PANTHER" id="PTHR43213">
    <property type="entry name" value="BIFUNCTIONAL DTTP/UTP PYROPHOSPHATASE/METHYLTRANSFERASE PROTEIN-RELATED"/>
    <property type="match status" value="1"/>
</dbReference>
<evidence type="ECO:0000256" key="2">
    <source>
        <dbReference type="ARBA" id="ARBA00022801"/>
    </source>
</evidence>
<dbReference type="AlphaFoldDB" id="A0A448YQL6"/>
<accession>A0A448YQL6</accession>
<dbReference type="SUPFAM" id="SSF52972">
    <property type="entry name" value="ITPase-like"/>
    <property type="match status" value="1"/>
</dbReference>
<proteinExistence type="inferred from homology"/>
<sequence length="217" mass="24579">MFPHPIFSKLSTFTFYLCTTSPRRQQIIQQLGFKPIVIAPTFEENLDKTIYTVKQYVTETATGKILSVWNSLDESERHGDILLLSADTVVENDGRIYEKPKTYEENCRMLKELRDSPTPTYIHSGVVLLLGDETRPDGYRMERFVETTGVVMKKEVSDEFIEQYCKSGEGLTVAGGFRIQGYGSTFITGIRGDFFNGVGLPAGRTFDKICEILQCEI</sequence>
<gene>
    <name evidence="3" type="ORF">BRENAR_LOCUS3966</name>
</gene>
<dbReference type="Proteomes" id="UP000290900">
    <property type="component" value="Unassembled WGS sequence"/>
</dbReference>